<name>A0ABY5APP1_9CYAN</name>
<dbReference type="InterPro" id="IPR013849">
    <property type="entry name" value="DNA_helicase_Holl-junc_RuvA_I"/>
</dbReference>
<comment type="function">
    <text evidence="6">The RuvA-RuvB-RuvC complex processes Holliday junction (HJ) DNA during genetic recombination and DNA repair, while the RuvA-RuvB complex plays an important role in the rescue of blocked DNA replication forks via replication fork reversal (RFR). RuvA specifically binds to HJ cruciform DNA, conferring on it an open structure. The RuvB hexamer acts as an ATP-dependent pump, pulling dsDNA into and through the RuvAB complex. HJ branch migration allows RuvC to scan DNA until it finds its consensus sequence, where it cleaves and resolves the cruciform DNA.</text>
</comment>
<evidence type="ECO:0000256" key="3">
    <source>
        <dbReference type="ARBA" id="ARBA00023125"/>
    </source>
</evidence>
<feature type="domain" description="DNA helicase Holliday junction RuvA type" evidence="7">
    <location>
        <begin position="1"/>
        <end position="67"/>
    </location>
</feature>
<evidence type="ECO:0000256" key="1">
    <source>
        <dbReference type="ARBA" id="ARBA00022490"/>
    </source>
</evidence>
<dbReference type="InterPro" id="IPR000085">
    <property type="entry name" value="RuvA"/>
</dbReference>
<comment type="domain">
    <text evidence="6">Has three domains with a flexible linker between the domains II and III and assumes an 'L' shape. Domain III is highly mobile and contacts RuvB.</text>
</comment>
<evidence type="ECO:0000313" key="9">
    <source>
        <dbReference type="EMBL" id="USR91157.1"/>
    </source>
</evidence>
<evidence type="ECO:0000256" key="5">
    <source>
        <dbReference type="ARBA" id="ARBA00023204"/>
    </source>
</evidence>
<keyword evidence="10" id="KW-1185">Reference proteome</keyword>
<sequence length="212" mass="23259">MFSYLKGLLVGVQMVVPQRPVLTLEVNGLGYEVQITPRFARELPKTQAEFQVFVDLQLRDDRLLLFGFATAAERDLFRQLIRASGVGAQLAMALLSTLALEDLVQAIISGNHKILSQTPGVGKKTAERISLELRETLDQWREQANLDVVATAGLAGDLLDDVEMTLLALGYSPQEVVSALNAVSSDLPLGDRENAQAWIKDAISWLSREVAN</sequence>
<dbReference type="Gene3D" id="2.40.50.140">
    <property type="entry name" value="Nucleic acid-binding proteins"/>
    <property type="match status" value="1"/>
</dbReference>
<dbReference type="InterPro" id="IPR036267">
    <property type="entry name" value="RuvA_C_sf"/>
</dbReference>
<comment type="similarity">
    <text evidence="6">Belongs to the RuvA family.</text>
</comment>
<evidence type="ECO:0000259" key="8">
    <source>
        <dbReference type="Pfam" id="PF07499"/>
    </source>
</evidence>
<evidence type="ECO:0000259" key="7">
    <source>
        <dbReference type="Pfam" id="PF01330"/>
    </source>
</evidence>
<accession>A0ABY5APP1</accession>
<comment type="caution">
    <text evidence="6">Lacks conserved residue(s) required for the propagation of feature annotation.</text>
</comment>
<dbReference type="InterPro" id="IPR012340">
    <property type="entry name" value="NA-bd_OB-fold"/>
</dbReference>
<comment type="subcellular location">
    <subcellularLocation>
        <location evidence="6">Cytoplasm</location>
    </subcellularLocation>
</comment>
<keyword evidence="5 6" id="KW-0234">DNA repair</keyword>
<dbReference type="SUPFAM" id="SSF47781">
    <property type="entry name" value="RuvA domain 2-like"/>
    <property type="match status" value="1"/>
</dbReference>
<dbReference type="RefSeq" id="WP_252663188.1">
    <property type="nucleotide sequence ID" value="NZ_CP098611.1"/>
</dbReference>
<keyword evidence="9" id="KW-0378">Hydrolase</keyword>
<evidence type="ECO:0000256" key="6">
    <source>
        <dbReference type="HAMAP-Rule" id="MF_00031"/>
    </source>
</evidence>
<reference evidence="9" key="1">
    <citation type="submission" date="2022-06" db="EMBL/GenBank/DDBJ databases">
        <title>Genome sequence of Phormidium yuhuli AB48 isolated from an industrial photobioreactor environment.</title>
        <authorList>
            <person name="Qiu Y."/>
            <person name="Noonan A.J.C."/>
            <person name="Dofher K."/>
            <person name="Koch M."/>
            <person name="Kieft B."/>
            <person name="Lin X."/>
            <person name="Ziels R.M."/>
            <person name="Hallam S.J."/>
        </authorList>
    </citation>
    <scope>NUCLEOTIDE SEQUENCE</scope>
    <source>
        <strain evidence="9">AB48</strain>
    </source>
</reference>
<dbReference type="CDD" id="cd14332">
    <property type="entry name" value="UBA_RuvA_C"/>
    <property type="match status" value="1"/>
</dbReference>
<feature type="region of interest" description="Domain III" evidence="6">
    <location>
        <begin position="158"/>
        <end position="212"/>
    </location>
</feature>
<evidence type="ECO:0000256" key="2">
    <source>
        <dbReference type="ARBA" id="ARBA00022763"/>
    </source>
</evidence>
<protein>
    <recommendedName>
        <fullName evidence="6">Holliday junction branch migration complex subunit RuvA</fullName>
    </recommendedName>
</protein>
<keyword evidence="4 6" id="KW-0233">DNA recombination</keyword>
<dbReference type="HAMAP" id="MF_00031">
    <property type="entry name" value="DNA_HJ_migration_RuvA"/>
    <property type="match status" value="1"/>
</dbReference>
<feature type="domain" description="Holliday junction DNA helicase RuvA C-terminal" evidence="8">
    <location>
        <begin position="157"/>
        <end position="207"/>
    </location>
</feature>
<dbReference type="SUPFAM" id="SSF46929">
    <property type="entry name" value="DNA helicase RuvA subunit, C-terminal domain"/>
    <property type="match status" value="1"/>
</dbReference>
<dbReference type="InterPro" id="IPR011114">
    <property type="entry name" value="RuvA_C"/>
</dbReference>
<dbReference type="InterPro" id="IPR010994">
    <property type="entry name" value="RuvA_2-like"/>
</dbReference>
<dbReference type="Pfam" id="PF14520">
    <property type="entry name" value="HHH_5"/>
    <property type="match status" value="1"/>
</dbReference>
<keyword evidence="2 6" id="KW-0227">DNA damage</keyword>
<dbReference type="GO" id="GO:0016787">
    <property type="term" value="F:hydrolase activity"/>
    <property type="evidence" value="ECO:0007669"/>
    <property type="project" value="UniProtKB-KW"/>
</dbReference>
<dbReference type="Pfam" id="PF01330">
    <property type="entry name" value="RuvA_N"/>
    <property type="match status" value="1"/>
</dbReference>
<keyword evidence="1 6" id="KW-0963">Cytoplasm</keyword>
<dbReference type="GO" id="GO:0003678">
    <property type="term" value="F:DNA helicase activity"/>
    <property type="evidence" value="ECO:0007669"/>
    <property type="project" value="UniProtKB-EC"/>
</dbReference>
<dbReference type="NCBIfam" id="TIGR00084">
    <property type="entry name" value="ruvA"/>
    <property type="match status" value="1"/>
</dbReference>
<comment type="subunit">
    <text evidence="6">Homotetramer. Forms an RuvA(8)-RuvB(12)-Holliday junction (HJ) complex. HJ DNA is sandwiched between 2 RuvA tetramers; dsDNA enters through RuvA and exits via RuvB. An RuvB hexamer assembles on each DNA strand where it exits the tetramer. Each RuvB hexamer is contacted by two RuvA subunits (via domain III) on 2 adjacent RuvB subunits; this complex drives branch migration. In the full resolvosome a probable DNA-RuvA(4)-RuvB(12)-RuvC(2) complex forms which resolves the HJ.</text>
</comment>
<dbReference type="SUPFAM" id="SSF50249">
    <property type="entry name" value="Nucleic acid-binding proteins"/>
    <property type="match status" value="1"/>
</dbReference>
<organism evidence="9 10">
    <name type="scientific">Phormidium yuhuli AB48</name>
    <dbReference type="NCBI Taxonomy" id="2940671"/>
    <lineage>
        <taxon>Bacteria</taxon>
        <taxon>Bacillati</taxon>
        <taxon>Cyanobacteriota</taxon>
        <taxon>Cyanophyceae</taxon>
        <taxon>Oscillatoriophycideae</taxon>
        <taxon>Oscillatoriales</taxon>
        <taxon>Oscillatoriaceae</taxon>
        <taxon>Phormidium</taxon>
        <taxon>Phormidium yuhuli</taxon>
    </lineage>
</organism>
<keyword evidence="3 6" id="KW-0238">DNA-binding</keyword>
<evidence type="ECO:0000313" key="10">
    <source>
        <dbReference type="Proteomes" id="UP001056708"/>
    </source>
</evidence>
<dbReference type="Pfam" id="PF07499">
    <property type="entry name" value="RuvA_C"/>
    <property type="match status" value="1"/>
</dbReference>
<proteinExistence type="inferred from homology"/>
<dbReference type="Gene3D" id="1.10.150.20">
    <property type="entry name" value="5' to 3' exonuclease, C-terminal subdomain"/>
    <property type="match status" value="1"/>
</dbReference>
<gene>
    <name evidence="6 9" type="primary">ruvA</name>
    <name evidence="9" type="ORF">NEA10_20420</name>
</gene>
<evidence type="ECO:0000256" key="4">
    <source>
        <dbReference type="ARBA" id="ARBA00023172"/>
    </source>
</evidence>
<dbReference type="Proteomes" id="UP001056708">
    <property type="component" value="Chromosome"/>
</dbReference>
<dbReference type="EMBL" id="CP098611">
    <property type="protein sequence ID" value="USR91157.1"/>
    <property type="molecule type" value="Genomic_DNA"/>
</dbReference>